<proteinExistence type="predicted"/>
<comment type="caution">
    <text evidence="1">The sequence shown here is derived from an EMBL/GenBank/DDBJ whole genome shotgun (WGS) entry which is preliminary data.</text>
</comment>
<sequence length="107" mass="12020">MNNDLTSTYLVTAIGQMMKLKKGHTALSVEEQPFDQLKFVSRIFKSCTPPDFNLVVFELKLKLLGGAIDKQVSTMHTLVSAALWDFVFLNLFLKSDSFGFCLIQVAK</sequence>
<evidence type="ECO:0000313" key="1">
    <source>
        <dbReference type="EMBL" id="KAK4006469.1"/>
    </source>
</evidence>
<dbReference type="EMBL" id="JAOYFB010000002">
    <property type="protein sequence ID" value="KAK4006469.1"/>
    <property type="molecule type" value="Genomic_DNA"/>
</dbReference>
<organism evidence="1 2">
    <name type="scientific">Daphnia magna</name>
    <dbReference type="NCBI Taxonomy" id="35525"/>
    <lineage>
        <taxon>Eukaryota</taxon>
        <taxon>Metazoa</taxon>
        <taxon>Ecdysozoa</taxon>
        <taxon>Arthropoda</taxon>
        <taxon>Crustacea</taxon>
        <taxon>Branchiopoda</taxon>
        <taxon>Diplostraca</taxon>
        <taxon>Cladocera</taxon>
        <taxon>Anomopoda</taxon>
        <taxon>Daphniidae</taxon>
        <taxon>Daphnia</taxon>
    </lineage>
</organism>
<keyword evidence="2" id="KW-1185">Reference proteome</keyword>
<name>A0ABQ9Z0N4_9CRUS</name>
<accession>A0ABQ9Z0N4</accession>
<protein>
    <submittedName>
        <fullName evidence="1">Uncharacterized protein</fullName>
    </submittedName>
</protein>
<dbReference type="Proteomes" id="UP001234178">
    <property type="component" value="Unassembled WGS sequence"/>
</dbReference>
<gene>
    <name evidence="1" type="ORF">OUZ56_011623</name>
</gene>
<reference evidence="1 2" key="1">
    <citation type="journal article" date="2023" name="Nucleic Acids Res.">
        <title>The hologenome of Daphnia magna reveals possible DNA methylation and microbiome-mediated evolution of the host genome.</title>
        <authorList>
            <person name="Chaturvedi A."/>
            <person name="Li X."/>
            <person name="Dhandapani V."/>
            <person name="Marshall H."/>
            <person name="Kissane S."/>
            <person name="Cuenca-Cambronero M."/>
            <person name="Asole G."/>
            <person name="Calvet F."/>
            <person name="Ruiz-Romero M."/>
            <person name="Marangio P."/>
            <person name="Guigo R."/>
            <person name="Rago D."/>
            <person name="Mirbahai L."/>
            <person name="Eastwood N."/>
            <person name="Colbourne J.K."/>
            <person name="Zhou J."/>
            <person name="Mallon E."/>
            <person name="Orsini L."/>
        </authorList>
    </citation>
    <scope>NUCLEOTIDE SEQUENCE [LARGE SCALE GENOMIC DNA]</scope>
    <source>
        <strain evidence="1">LRV0_1</strain>
    </source>
</reference>
<evidence type="ECO:0000313" key="2">
    <source>
        <dbReference type="Proteomes" id="UP001234178"/>
    </source>
</evidence>